<dbReference type="EMBL" id="ML739055">
    <property type="protein sequence ID" value="KAE8355299.1"/>
    <property type="molecule type" value="Genomic_DNA"/>
</dbReference>
<keyword evidence="1" id="KW-0472">Membrane</keyword>
<keyword evidence="1" id="KW-0812">Transmembrane</keyword>
<dbReference type="AlphaFoldDB" id="A0A5N6ZET9"/>
<gene>
    <name evidence="2" type="ORF">BDV28DRAFT_51347</name>
</gene>
<protein>
    <submittedName>
        <fullName evidence="2">Uncharacterized protein</fullName>
    </submittedName>
</protein>
<keyword evidence="3" id="KW-1185">Reference proteome</keyword>
<reference evidence="3" key="1">
    <citation type="submission" date="2019-04" db="EMBL/GenBank/DDBJ databases">
        <title>Friends and foes A comparative genomics studyof 23 Aspergillus species from section Flavi.</title>
        <authorList>
            <consortium name="DOE Joint Genome Institute"/>
            <person name="Kjaerbolling I."/>
            <person name="Vesth T."/>
            <person name="Frisvad J.C."/>
            <person name="Nybo J.L."/>
            <person name="Theobald S."/>
            <person name="Kildgaard S."/>
            <person name="Isbrandt T."/>
            <person name="Kuo A."/>
            <person name="Sato A."/>
            <person name="Lyhne E.K."/>
            <person name="Kogle M.E."/>
            <person name="Wiebenga A."/>
            <person name="Kun R.S."/>
            <person name="Lubbers R.J."/>
            <person name="Makela M.R."/>
            <person name="Barry K."/>
            <person name="Chovatia M."/>
            <person name="Clum A."/>
            <person name="Daum C."/>
            <person name="Haridas S."/>
            <person name="He G."/>
            <person name="LaButti K."/>
            <person name="Lipzen A."/>
            <person name="Mondo S."/>
            <person name="Riley R."/>
            <person name="Salamov A."/>
            <person name="Simmons B.A."/>
            <person name="Magnuson J.K."/>
            <person name="Henrissat B."/>
            <person name="Mortensen U.H."/>
            <person name="Larsen T.O."/>
            <person name="Devries R.P."/>
            <person name="Grigoriev I.V."/>
            <person name="Machida M."/>
            <person name="Baker S.E."/>
            <person name="Andersen M.R."/>
        </authorList>
    </citation>
    <scope>NUCLEOTIDE SEQUENCE [LARGE SCALE GENOMIC DNA]</scope>
    <source>
        <strain evidence="3">CBS 553.77</strain>
    </source>
</reference>
<sequence>MCMIHQPFCSHLIGGLTVCFPFPVFCLFFCVHVRRFETPLSYYIIYTCIIHAMIWSCHSEAKVVWLALVGYELLAWHRVMGFPFLAWLSRFGHGLQ</sequence>
<evidence type="ECO:0000256" key="1">
    <source>
        <dbReference type="SAM" id="Phobius"/>
    </source>
</evidence>
<accession>A0A5N6ZET9</accession>
<evidence type="ECO:0000313" key="3">
    <source>
        <dbReference type="Proteomes" id="UP000327118"/>
    </source>
</evidence>
<feature type="transmembrane region" description="Helical" evidence="1">
    <location>
        <begin position="64"/>
        <end position="88"/>
    </location>
</feature>
<keyword evidence="1" id="KW-1133">Transmembrane helix</keyword>
<feature type="transmembrane region" description="Helical" evidence="1">
    <location>
        <begin position="12"/>
        <end position="34"/>
    </location>
</feature>
<feature type="transmembrane region" description="Helical" evidence="1">
    <location>
        <begin position="40"/>
        <end position="57"/>
    </location>
</feature>
<evidence type="ECO:0000313" key="2">
    <source>
        <dbReference type="EMBL" id="KAE8355299.1"/>
    </source>
</evidence>
<organism evidence="2 3">
    <name type="scientific">Aspergillus coremiiformis</name>
    <dbReference type="NCBI Taxonomy" id="138285"/>
    <lineage>
        <taxon>Eukaryota</taxon>
        <taxon>Fungi</taxon>
        <taxon>Dikarya</taxon>
        <taxon>Ascomycota</taxon>
        <taxon>Pezizomycotina</taxon>
        <taxon>Eurotiomycetes</taxon>
        <taxon>Eurotiomycetidae</taxon>
        <taxon>Eurotiales</taxon>
        <taxon>Aspergillaceae</taxon>
        <taxon>Aspergillus</taxon>
        <taxon>Aspergillus subgen. Circumdati</taxon>
    </lineage>
</organism>
<proteinExistence type="predicted"/>
<name>A0A5N6ZET9_9EURO</name>
<dbReference type="Proteomes" id="UP000327118">
    <property type="component" value="Unassembled WGS sequence"/>
</dbReference>